<organism evidence="11 12">
    <name type="scientific">Amphibalanus amphitrite</name>
    <name type="common">Striped barnacle</name>
    <name type="synonym">Balanus amphitrite</name>
    <dbReference type="NCBI Taxonomy" id="1232801"/>
    <lineage>
        <taxon>Eukaryota</taxon>
        <taxon>Metazoa</taxon>
        <taxon>Ecdysozoa</taxon>
        <taxon>Arthropoda</taxon>
        <taxon>Crustacea</taxon>
        <taxon>Multicrustacea</taxon>
        <taxon>Cirripedia</taxon>
        <taxon>Thoracica</taxon>
        <taxon>Thoracicalcarea</taxon>
        <taxon>Balanomorpha</taxon>
        <taxon>Balanoidea</taxon>
        <taxon>Balanidae</taxon>
        <taxon>Amphibalaninae</taxon>
        <taxon>Amphibalanus</taxon>
    </lineage>
</organism>
<evidence type="ECO:0000256" key="5">
    <source>
        <dbReference type="ARBA" id="ARBA00022927"/>
    </source>
</evidence>
<dbReference type="PANTHER" id="PTHR12965:SF0">
    <property type="entry name" value="VACUOLAR PROTEIN SORTING-ASSOCIATED PROTEIN 54"/>
    <property type="match status" value="1"/>
</dbReference>
<sequence>MDNPEHPWRNCLLCSKEKFQTPDDFVRHLRQKHCRQEGGSFVCHYGYNRVCSSLPLEGVSDTDYEHHVLKHHVYPHGAIRRDAGSRASSVSSQSSQPSTGDGGRWSLHSAAQNLPAVLNDPSRGRQRDFFTKTWGDGFVEREVAPSPRLPDISLADFQGYLRDTTKRYKKHLKKSNSFKKDSLARVSKLSRIVEPEEDGISSVPRLFFDPTFNLSRPDMFPVICPSAESQPAAPADRAAGQPRRPSADKVLQEKLTHYLDLVEVQIARQIADKSEAFFDAMSSHDSLMEQLKKASVAVRTLRQRMQYTLEHDVQSSLRVIRGRQRRHNCERTLQKLRLMATVHQTQPTIQLLLTTSEFVGALDLIATSQEVLAQELAGLQAFKHLSSQLTEMERLIDKMVSADFVRHVTSDLNRPLDQQLAAEEVVGRKIREQLVAILFGMLRLKNCHMVELYKEEACTAVRAVVKQTVIEALAAAELEEPDPAEGGGGGGGGGGSDWGGLHDQVAALSPVAWLKLLRQLCDNLRRLLARVKAVSDVMEDVLDAALGRPRSLLTNGAAKAQGGAAGVRLSISAEEVDVAMLTPEEGGRLRDALSAMLPTVCDYAHERCGKLLLARVKESGLESTEFLALAALVQSFVADCEQLCGRQSSALHLALQGQASQFVQRFHSERKTKLNLLLESERWRQADVPAEFQTIADHVTNTGCAGLPSRVSCPESPERRPADALRLGEQQFVVVGTVLLLVKMLLEYCDCARHLGAASGELLSRLVDLLRFFNSRCCQLVVGAGAIQLVGLKTITSRNLSLAARGVQLVLHFIPLIRTHFQALVPDRSRSQLRHLDQVELDYRAHLSEIDSKLVLIISSACDAQLNKWEARPPVPSQQFRAVCRAVSKLHEATSGVLTAEHSHRLFTRMNAAFVESLRRRVVKLNIKSDGGPQHGLVTSELLFYQEHLKTLQFVPDRPFAEQLWSPDKPAAAS</sequence>
<dbReference type="GO" id="GO:0005829">
    <property type="term" value="C:cytosol"/>
    <property type="evidence" value="ECO:0007669"/>
    <property type="project" value="GOC"/>
</dbReference>
<feature type="compositionally biased region" description="Low complexity" evidence="8">
    <location>
        <begin position="85"/>
        <end position="98"/>
    </location>
</feature>
<evidence type="ECO:0000313" key="11">
    <source>
        <dbReference type="EMBL" id="KAF0308416.1"/>
    </source>
</evidence>
<evidence type="ECO:0000256" key="1">
    <source>
        <dbReference type="ARBA" id="ARBA00004601"/>
    </source>
</evidence>
<dbReference type="Pfam" id="PF07928">
    <property type="entry name" value="Vps54"/>
    <property type="match status" value="1"/>
</dbReference>
<dbReference type="InterPro" id="IPR019515">
    <property type="entry name" value="VPS54_N"/>
</dbReference>
<dbReference type="GO" id="GO:0015031">
    <property type="term" value="P:protein transport"/>
    <property type="evidence" value="ECO:0007669"/>
    <property type="project" value="UniProtKB-KW"/>
</dbReference>
<dbReference type="Pfam" id="PF10475">
    <property type="entry name" value="Vps54_N"/>
    <property type="match status" value="1"/>
</dbReference>
<dbReference type="GO" id="GO:0019905">
    <property type="term" value="F:syntaxin binding"/>
    <property type="evidence" value="ECO:0007669"/>
    <property type="project" value="TreeGrafter"/>
</dbReference>
<reference evidence="11 12" key="1">
    <citation type="submission" date="2019-07" db="EMBL/GenBank/DDBJ databases">
        <title>Draft genome assembly of a fouling barnacle, Amphibalanus amphitrite (Darwin, 1854): The first reference genome for Thecostraca.</title>
        <authorList>
            <person name="Kim W."/>
        </authorList>
    </citation>
    <scope>NUCLEOTIDE SEQUENCE [LARGE SCALE GENOMIC DNA]</scope>
    <source>
        <strain evidence="11">SNU_AA5</strain>
        <tissue evidence="11">Soma without cirri and trophi</tissue>
    </source>
</reference>
<dbReference type="PANTHER" id="PTHR12965">
    <property type="entry name" value="VACUOLAR PROTEIN SORTING 54"/>
    <property type="match status" value="1"/>
</dbReference>
<keyword evidence="6" id="KW-0333">Golgi apparatus</keyword>
<feature type="domain" description="Vacuolar protein sorting-associated protein 54 N-terminal" evidence="10">
    <location>
        <begin position="252"/>
        <end position="404"/>
    </location>
</feature>
<evidence type="ECO:0000256" key="6">
    <source>
        <dbReference type="ARBA" id="ARBA00023034"/>
    </source>
</evidence>
<dbReference type="EMBL" id="VIIS01000485">
    <property type="protein sequence ID" value="KAF0308416.1"/>
    <property type="molecule type" value="Genomic_DNA"/>
</dbReference>
<proteinExistence type="inferred from homology"/>
<feature type="domain" description="Vacuolar protein sorting-associated protein 54 C-terminal" evidence="9">
    <location>
        <begin position="730"/>
        <end position="859"/>
    </location>
</feature>
<evidence type="ECO:0000256" key="2">
    <source>
        <dbReference type="ARBA" id="ARBA00009150"/>
    </source>
</evidence>
<protein>
    <recommendedName>
        <fullName evidence="3">Vacuolar protein sorting-associated protein 54</fullName>
    </recommendedName>
</protein>
<keyword evidence="12" id="KW-1185">Reference proteome</keyword>
<keyword evidence="7" id="KW-0175">Coiled coil</keyword>
<dbReference type="OrthoDB" id="10259024at2759"/>
<comment type="subcellular location">
    <subcellularLocation>
        <location evidence="1">Golgi apparatus</location>
        <location evidence="1">trans-Golgi network</location>
    </subcellularLocation>
</comment>
<dbReference type="Gene3D" id="6.10.250.860">
    <property type="match status" value="1"/>
</dbReference>
<dbReference type="GO" id="GO:0000938">
    <property type="term" value="C:GARP complex"/>
    <property type="evidence" value="ECO:0007669"/>
    <property type="project" value="InterPro"/>
</dbReference>
<dbReference type="GO" id="GO:0006896">
    <property type="term" value="P:Golgi to vacuole transport"/>
    <property type="evidence" value="ECO:0007669"/>
    <property type="project" value="TreeGrafter"/>
</dbReference>
<evidence type="ECO:0000256" key="7">
    <source>
        <dbReference type="ARBA" id="ARBA00023054"/>
    </source>
</evidence>
<keyword evidence="4" id="KW-0813">Transport</keyword>
<dbReference type="GO" id="GO:0042147">
    <property type="term" value="P:retrograde transport, endosome to Golgi"/>
    <property type="evidence" value="ECO:0007669"/>
    <property type="project" value="InterPro"/>
</dbReference>
<dbReference type="Gene3D" id="1.20.1280.130">
    <property type="match status" value="1"/>
</dbReference>
<keyword evidence="5" id="KW-0653">Protein transport</keyword>
<dbReference type="InterPro" id="IPR012501">
    <property type="entry name" value="Vps54_C"/>
</dbReference>
<dbReference type="Proteomes" id="UP000440578">
    <property type="component" value="Unassembled WGS sequence"/>
</dbReference>
<evidence type="ECO:0000256" key="3">
    <source>
        <dbReference type="ARBA" id="ARBA00017665"/>
    </source>
</evidence>
<feature type="region of interest" description="Disordered" evidence="8">
    <location>
        <begin position="82"/>
        <end position="106"/>
    </location>
</feature>
<name>A0A6A4WLW4_AMPAM</name>
<gene>
    <name evidence="11" type="primary">scat_0</name>
    <name evidence="11" type="ORF">FJT64_020311</name>
</gene>
<comment type="caution">
    <text evidence="11">The sequence shown here is derived from an EMBL/GenBank/DDBJ whole genome shotgun (WGS) entry which is preliminary data.</text>
</comment>
<evidence type="ECO:0000259" key="10">
    <source>
        <dbReference type="Pfam" id="PF10475"/>
    </source>
</evidence>
<evidence type="ECO:0000313" key="12">
    <source>
        <dbReference type="Proteomes" id="UP000440578"/>
    </source>
</evidence>
<accession>A0A6A4WLW4</accession>
<dbReference type="AlphaFoldDB" id="A0A6A4WLW4"/>
<evidence type="ECO:0000259" key="9">
    <source>
        <dbReference type="Pfam" id="PF07928"/>
    </source>
</evidence>
<evidence type="ECO:0000256" key="4">
    <source>
        <dbReference type="ARBA" id="ARBA00022448"/>
    </source>
</evidence>
<evidence type="ECO:0000256" key="8">
    <source>
        <dbReference type="SAM" id="MobiDB-lite"/>
    </source>
</evidence>
<comment type="similarity">
    <text evidence="2">Belongs to the VPS54 family.</text>
</comment>
<dbReference type="InterPro" id="IPR039745">
    <property type="entry name" value="Vps54"/>
</dbReference>
<feature type="region of interest" description="Disordered" evidence="8">
    <location>
        <begin position="225"/>
        <end position="247"/>
    </location>
</feature>